<dbReference type="InterPro" id="IPR025669">
    <property type="entry name" value="AAA_dom"/>
</dbReference>
<keyword evidence="3" id="KW-1185">Reference proteome</keyword>
<dbReference type="CDD" id="cd02042">
    <property type="entry name" value="ParAB_family"/>
    <property type="match status" value="1"/>
</dbReference>
<evidence type="ECO:0000313" key="3">
    <source>
        <dbReference type="Proteomes" id="UP000662783"/>
    </source>
</evidence>
<dbReference type="EMBL" id="CP070608">
    <property type="protein sequence ID" value="QSE99188.1"/>
    <property type="molecule type" value="Genomic_DNA"/>
</dbReference>
<evidence type="ECO:0000259" key="1">
    <source>
        <dbReference type="Pfam" id="PF13614"/>
    </source>
</evidence>
<gene>
    <name evidence="2" type="ORF">JR347_08895</name>
</gene>
<dbReference type="InterPro" id="IPR027417">
    <property type="entry name" value="P-loop_NTPase"/>
</dbReference>
<dbReference type="PANTHER" id="PTHR13696">
    <property type="entry name" value="P-LOOP CONTAINING NUCLEOSIDE TRIPHOSPHATE HYDROLASE"/>
    <property type="match status" value="1"/>
</dbReference>
<dbReference type="Gene3D" id="3.40.50.300">
    <property type="entry name" value="P-loop containing nucleotide triphosphate hydrolases"/>
    <property type="match status" value="1"/>
</dbReference>
<dbReference type="AlphaFoldDB" id="A0A974WJY4"/>
<protein>
    <submittedName>
        <fullName evidence="2">ParA family protein</fullName>
    </submittedName>
</protein>
<sequence length="269" mass="30048">MEKKVYQFKNRKMTRVISISNQKGGVGKTTSTLNIGAALAIAGKKTLLIDMDPQCNLSKSLGAEKCENDIYGLLIEDCSIRSAVFKIRKNLLLIPGSKNFPVFEKNYGSDINSFFLLRDKLESLLENSIVDYVLIDCPPSLGLISTNAYLASDNVIVPLEAMEFSLDGLDLVNESVERLSKKLNPDLRLLGAFFTRYDHRLLVTKETESIVHKEYPGLLLESNIRQCTKLRESPSNREDIFSYAPESNGAQDYNLLANKLDVICQGISI</sequence>
<dbReference type="SUPFAM" id="SSF52540">
    <property type="entry name" value="P-loop containing nucleoside triphosphate hydrolases"/>
    <property type="match status" value="1"/>
</dbReference>
<feature type="domain" description="AAA" evidence="1">
    <location>
        <begin position="15"/>
        <end position="188"/>
    </location>
</feature>
<accession>A0A974WJY4</accession>
<dbReference type="FunFam" id="3.40.50.300:FF:000285">
    <property type="entry name" value="Sporulation initiation inhibitor Soj"/>
    <property type="match status" value="1"/>
</dbReference>
<proteinExistence type="predicted"/>
<organism evidence="2 3">
    <name type="scientific">Fulvivirga lutea</name>
    <dbReference type="NCBI Taxonomy" id="2810512"/>
    <lineage>
        <taxon>Bacteria</taxon>
        <taxon>Pseudomonadati</taxon>
        <taxon>Bacteroidota</taxon>
        <taxon>Cytophagia</taxon>
        <taxon>Cytophagales</taxon>
        <taxon>Fulvivirgaceae</taxon>
        <taxon>Fulvivirga</taxon>
    </lineage>
</organism>
<name>A0A974WJY4_9BACT</name>
<dbReference type="KEGG" id="fuv:JR347_08895"/>
<dbReference type="RefSeq" id="WP_205723699.1">
    <property type="nucleotide sequence ID" value="NZ_CP070608.1"/>
</dbReference>
<dbReference type="InterPro" id="IPR050678">
    <property type="entry name" value="DNA_Partitioning_ATPase"/>
</dbReference>
<reference evidence="2" key="1">
    <citation type="submission" date="2021-02" db="EMBL/GenBank/DDBJ databases">
        <title>Fulvivirga sp. S481 isolated from sea water.</title>
        <authorList>
            <person name="Bae S.S."/>
            <person name="Baek K."/>
        </authorList>
    </citation>
    <scope>NUCLEOTIDE SEQUENCE</scope>
    <source>
        <strain evidence="2">S481</strain>
    </source>
</reference>
<dbReference type="PANTHER" id="PTHR13696:SF52">
    <property type="entry name" value="PARA FAMILY PROTEIN CT_582"/>
    <property type="match status" value="1"/>
</dbReference>
<dbReference type="Pfam" id="PF13614">
    <property type="entry name" value="AAA_31"/>
    <property type="match status" value="1"/>
</dbReference>
<dbReference type="Proteomes" id="UP000662783">
    <property type="component" value="Chromosome"/>
</dbReference>
<evidence type="ECO:0000313" key="2">
    <source>
        <dbReference type="EMBL" id="QSE99188.1"/>
    </source>
</evidence>